<dbReference type="Gene3D" id="1.20.58.410">
    <property type="entry name" value="Release factor"/>
    <property type="match status" value="1"/>
</dbReference>
<comment type="subcellular location">
    <subcellularLocation>
        <location evidence="4">Cytoplasm</location>
    </subcellularLocation>
</comment>
<dbReference type="HAMAP" id="MF_00094">
    <property type="entry name" value="Rel_fac_2"/>
    <property type="match status" value="1"/>
</dbReference>
<dbReference type="PROSITE" id="PS00745">
    <property type="entry name" value="RF_PROK_I"/>
    <property type="match status" value="1"/>
</dbReference>
<dbReference type="Gene3D" id="3.30.70.1660">
    <property type="match status" value="1"/>
</dbReference>
<keyword evidence="6" id="KW-0175">Coiled coil</keyword>
<dbReference type="GO" id="GO:0005737">
    <property type="term" value="C:cytoplasm"/>
    <property type="evidence" value="ECO:0007669"/>
    <property type="project" value="UniProtKB-SubCell"/>
</dbReference>
<dbReference type="PANTHER" id="PTHR43116:SF3">
    <property type="entry name" value="CLASS I PEPTIDE CHAIN RELEASE FACTOR"/>
    <property type="match status" value="1"/>
</dbReference>
<dbReference type="SUPFAM" id="SSF75620">
    <property type="entry name" value="Release factor"/>
    <property type="match status" value="1"/>
</dbReference>
<dbReference type="Gene3D" id="3.30.160.20">
    <property type="match status" value="1"/>
</dbReference>
<protein>
    <recommendedName>
        <fullName evidence="4 5">Peptide chain release factor 2</fullName>
        <shortName evidence="4">RF-2</shortName>
    </recommendedName>
</protein>
<dbReference type="GO" id="GO:0016149">
    <property type="term" value="F:translation release factor activity, codon specific"/>
    <property type="evidence" value="ECO:0007669"/>
    <property type="project" value="UniProtKB-UniRule"/>
</dbReference>
<keyword evidence="3 4" id="KW-0648">Protein biosynthesis</keyword>
<evidence type="ECO:0000256" key="4">
    <source>
        <dbReference type="HAMAP-Rule" id="MF_00094"/>
    </source>
</evidence>
<dbReference type="AlphaFoldDB" id="A0AAQ2WX48"/>
<evidence type="ECO:0000256" key="2">
    <source>
        <dbReference type="ARBA" id="ARBA00022481"/>
    </source>
</evidence>
<dbReference type="InterPro" id="IPR005139">
    <property type="entry name" value="PCRF"/>
</dbReference>
<dbReference type="NCBIfam" id="TIGR00020">
    <property type="entry name" value="prfB"/>
    <property type="match status" value="1"/>
</dbReference>
<proteinExistence type="inferred from homology"/>
<organism evidence="8 9">
    <name type="scientific">Borrelia miyamotoi</name>
    <dbReference type="NCBI Taxonomy" id="47466"/>
    <lineage>
        <taxon>Bacteria</taxon>
        <taxon>Pseudomonadati</taxon>
        <taxon>Spirochaetota</taxon>
        <taxon>Spirochaetia</taxon>
        <taxon>Spirochaetales</taxon>
        <taxon>Borreliaceae</taxon>
        <taxon>Borrelia</taxon>
    </lineage>
</organism>
<dbReference type="Proteomes" id="UP001164544">
    <property type="component" value="Chromosome"/>
</dbReference>
<dbReference type="InterPro" id="IPR004374">
    <property type="entry name" value="PrfB"/>
</dbReference>
<evidence type="ECO:0000259" key="7">
    <source>
        <dbReference type="PROSITE" id="PS00745"/>
    </source>
</evidence>
<reference evidence="8" key="1">
    <citation type="submission" date="2022-12" db="EMBL/GenBank/DDBJ databases">
        <title>B. miyamotoi WGS.</title>
        <authorList>
            <person name="Kuleshov K.V."/>
            <person name="Hoornstra D."/>
            <person name="Hovius J.W."/>
            <person name="Platonov A.E."/>
            <person name="Telford S.R. III."/>
        </authorList>
    </citation>
    <scope>NUCLEOTIDE SEQUENCE</scope>
    <source>
        <strain evidence="8">410</strain>
    </source>
</reference>
<dbReference type="InterPro" id="IPR045853">
    <property type="entry name" value="Pep_chain_release_fac_I_sf"/>
</dbReference>
<evidence type="ECO:0000256" key="3">
    <source>
        <dbReference type="ARBA" id="ARBA00022917"/>
    </source>
</evidence>
<dbReference type="RefSeq" id="WP_172643120.1">
    <property type="nucleotide sequence ID" value="NZ_CP010308.1"/>
</dbReference>
<comment type="similarity">
    <text evidence="1 4">Belongs to the prokaryotic/mitochondrial release factor family.</text>
</comment>
<dbReference type="FunFam" id="3.30.160.20:FF:000004">
    <property type="entry name" value="Peptide chain release factor 1"/>
    <property type="match status" value="1"/>
</dbReference>
<feature type="coiled-coil region" evidence="6">
    <location>
        <begin position="81"/>
        <end position="108"/>
    </location>
</feature>
<feature type="modified residue" description="N5-methylglutamine" evidence="4">
    <location>
        <position position="243"/>
    </location>
</feature>
<dbReference type="Pfam" id="PF00472">
    <property type="entry name" value="RF-1"/>
    <property type="match status" value="1"/>
</dbReference>
<dbReference type="Pfam" id="PF03462">
    <property type="entry name" value="PCRF"/>
    <property type="match status" value="1"/>
</dbReference>
<evidence type="ECO:0000256" key="6">
    <source>
        <dbReference type="SAM" id="Coils"/>
    </source>
</evidence>
<evidence type="ECO:0000256" key="5">
    <source>
        <dbReference type="NCBIfam" id="TIGR00020"/>
    </source>
</evidence>
<feature type="domain" description="Prokaryotic-type class I peptide chain release factors" evidence="7">
    <location>
        <begin position="236"/>
        <end position="252"/>
    </location>
</feature>
<keyword evidence="4" id="KW-0963">Cytoplasm</keyword>
<accession>A0AAQ2WX48</accession>
<dbReference type="PANTHER" id="PTHR43116">
    <property type="entry name" value="PEPTIDE CHAIN RELEASE FACTOR 2"/>
    <property type="match status" value="1"/>
</dbReference>
<evidence type="ECO:0000313" key="8">
    <source>
        <dbReference type="EMBL" id="WAZ91259.1"/>
    </source>
</evidence>
<evidence type="ECO:0000256" key="1">
    <source>
        <dbReference type="ARBA" id="ARBA00010835"/>
    </source>
</evidence>
<sequence>MKEKINELLEQIKNVWRKLFDSYGGKAQLKEYEIQINNENFWNDNKKAQEILKKQNILKSKVEPWEDLIYKLQDLKDLCEIAESEEDIMLLEKEINKLRKQYKHLLTISYFKEDMDINNAFLTIHSGAGGTEACDWVSMLYRAYLRYAERRGYKTELIDLLEAEGGIKSVTIEIKGEYAYGFLKSEIGIHRLVRISPFDAAKKRHTSFASVFIDPVIDDKIEITIKPEDIRIDTYRASGAGGQHVNKTSSAVRITHLQTGIVTQSQTDRSQHRNKELAMKVLKSKLYEYYKILEQQKSKSKQEAKKDISWGNQIRSYIFQPYTLVKDHRTKFENPNIISVMDGNIDNFIEEYLKWKNLS</sequence>
<comment type="PTM">
    <text evidence="4">Methylated by PrmC. Methylation increases the termination efficiency of RF2.</text>
</comment>
<name>A0AAQ2WX48_9SPIR</name>
<comment type="function">
    <text evidence="4">Peptide chain release factor 2 directs the termination of translation in response to the peptide chain termination codons UGA and UAA.</text>
</comment>
<evidence type="ECO:0000313" key="9">
    <source>
        <dbReference type="Proteomes" id="UP001164544"/>
    </source>
</evidence>
<dbReference type="EMBL" id="CP114637">
    <property type="protein sequence ID" value="WAZ91259.1"/>
    <property type="molecule type" value="Genomic_DNA"/>
</dbReference>
<dbReference type="InterPro" id="IPR000352">
    <property type="entry name" value="Pep_chain_release_fac_I"/>
</dbReference>
<dbReference type="SMART" id="SM00937">
    <property type="entry name" value="PCRF"/>
    <property type="match status" value="1"/>
</dbReference>
<gene>
    <name evidence="4 8" type="primary">prfB</name>
    <name evidence="8" type="ORF">O5398_03960</name>
</gene>
<keyword evidence="2 4" id="KW-0488">Methylation</keyword>